<proteinExistence type="inferred from homology"/>
<evidence type="ECO:0000313" key="9">
    <source>
        <dbReference type="Proteomes" id="UP000002221"/>
    </source>
</evidence>
<dbReference type="EMBL" id="CP001807">
    <property type="protein sequence ID" value="ACY47949.1"/>
    <property type="molecule type" value="Genomic_DNA"/>
</dbReference>
<gene>
    <name evidence="7" type="primary">deoC</name>
    <name evidence="8" type="ordered locus">Rmar_1057</name>
</gene>
<dbReference type="GO" id="GO:0016052">
    <property type="term" value="P:carbohydrate catabolic process"/>
    <property type="evidence" value="ECO:0007669"/>
    <property type="project" value="TreeGrafter"/>
</dbReference>
<dbReference type="GO" id="GO:0005737">
    <property type="term" value="C:cytoplasm"/>
    <property type="evidence" value="ECO:0007669"/>
    <property type="project" value="UniProtKB-SubCell"/>
</dbReference>
<dbReference type="NCBIfam" id="TIGR00126">
    <property type="entry name" value="deoC"/>
    <property type="match status" value="1"/>
</dbReference>
<dbReference type="AlphaFoldDB" id="D0MHJ1"/>
<evidence type="ECO:0000256" key="4">
    <source>
        <dbReference type="ARBA" id="ARBA00023270"/>
    </source>
</evidence>
<keyword evidence="9" id="KW-1185">Reference proteome</keyword>
<evidence type="ECO:0000256" key="1">
    <source>
        <dbReference type="ARBA" id="ARBA00010936"/>
    </source>
</evidence>
<organism evidence="8 9">
    <name type="scientific">Rhodothermus marinus (strain ATCC 43812 / DSM 4252 / R-10)</name>
    <name type="common">Rhodothermus obamensis</name>
    <dbReference type="NCBI Taxonomy" id="518766"/>
    <lineage>
        <taxon>Bacteria</taxon>
        <taxon>Pseudomonadati</taxon>
        <taxon>Rhodothermota</taxon>
        <taxon>Rhodothermia</taxon>
        <taxon>Rhodothermales</taxon>
        <taxon>Rhodothermaceae</taxon>
        <taxon>Rhodothermus</taxon>
    </lineage>
</organism>
<dbReference type="InterPro" id="IPR002915">
    <property type="entry name" value="DeoC/FbaB/LacD_aldolase"/>
</dbReference>
<dbReference type="PANTHER" id="PTHR10889">
    <property type="entry name" value="DEOXYRIBOSE-PHOSPHATE ALDOLASE"/>
    <property type="match status" value="1"/>
</dbReference>
<comment type="catalytic activity">
    <reaction evidence="5 7">
        <text>2-deoxy-D-ribose 5-phosphate = D-glyceraldehyde 3-phosphate + acetaldehyde</text>
        <dbReference type="Rhea" id="RHEA:12821"/>
        <dbReference type="ChEBI" id="CHEBI:15343"/>
        <dbReference type="ChEBI" id="CHEBI:59776"/>
        <dbReference type="ChEBI" id="CHEBI:62877"/>
        <dbReference type="EC" id="4.1.2.4"/>
    </reaction>
</comment>
<reference evidence="8 9" key="1">
    <citation type="journal article" date="2009" name="Stand. Genomic Sci.">
        <title>Complete genome sequence of Rhodothermus marinus type strain (R-10).</title>
        <authorList>
            <person name="Nolan M."/>
            <person name="Tindall B.J."/>
            <person name="Pomrenke H."/>
            <person name="Lapidus A."/>
            <person name="Copeland A."/>
            <person name="Glavina Del Rio T."/>
            <person name="Lucas S."/>
            <person name="Chen F."/>
            <person name="Tice H."/>
            <person name="Cheng J.F."/>
            <person name="Saunders E."/>
            <person name="Han C."/>
            <person name="Bruce D."/>
            <person name="Goodwin L."/>
            <person name="Chain P."/>
            <person name="Pitluck S."/>
            <person name="Ovchinikova G."/>
            <person name="Pati A."/>
            <person name="Ivanova N."/>
            <person name="Mavromatis K."/>
            <person name="Chen A."/>
            <person name="Palaniappan K."/>
            <person name="Land M."/>
            <person name="Hauser L."/>
            <person name="Chang Y.J."/>
            <person name="Jeffries C.D."/>
            <person name="Brettin T."/>
            <person name="Goker M."/>
            <person name="Bristow J."/>
            <person name="Eisen J.A."/>
            <person name="Markowitz V."/>
            <person name="Hugenholtz P."/>
            <person name="Kyrpides N.C."/>
            <person name="Klenk H.P."/>
            <person name="Detter J.C."/>
        </authorList>
    </citation>
    <scope>NUCLEOTIDE SEQUENCE [LARGE SCALE GENOMIC DNA]</scope>
    <source>
        <strain evidence="9">ATCC 43812 / DSM 4252 / R-10</strain>
    </source>
</reference>
<dbReference type="Proteomes" id="UP000002221">
    <property type="component" value="Chromosome"/>
</dbReference>
<dbReference type="FunFam" id="3.20.20.70:FF:000044">
    <property type="entry name" value="Deoxyribose-phosphate aldolase"/>
    <property type="match status" value="1"/>
</dbReference>
<dbReference type="HAMAP" id="MF_00114">
    <property type="entry name" value="DeoC_type1"/>
    <property type="match status" value="1"/>
</dbReference>
<dbReference type="HOGENOM" id="CLU_053595_0_1_10"/>
<dbReference type="Pfam" id="PF01791">
    <property type="entry name" value="DeoC"/>
    <property type="match status" value="1"/>
</dbReference>
<dbReference type="CDD" id="cd00959">
    <property type="entry name" value="DeoC"/>
    <property type="match status" value="1"/>
</dbReference>
<dbReference type="EC" id="4.1.2.4" evidence="7"/>
<dbReference type="SUPFAM" id="SSF51569">
    <property type="entry name" value="Aldolase"/>
    <property type="match status" value="1"/>
</dbReference>
<dbReference type="OrthoDB" id="9778711at2"/>
<dbReference type="Gene3D" id="3.20.20.70">
    <property type="entry name" value="Aldolase class I"/>
    <property type="match status" value="1"/>
</dbReference>
<dbReference type="KEGG" id="rmr:Rmar_1057"/>
<evidence type="ECO:0000256" key="7">
    <source>
        <dbReference type="HAMAP-Rule" id="MF_00114"/>
    </source>
</evidence>
<comment type="similarity">
    <text evidence="1 7">Belongs to the DeoC/FbaB aldolase family. DeoC type 1 subfamily.</text>
</comment>
<name>D0MHJ1_RHOM4</name>
<dbReference type="GO" id="GO:0006018">
    <property type="term" value="P:2-deoxyribose 1-phosphate catabolic process"/>
    <property type="evidence" value="ECO:0007669"/>
    <property type="project" value="UniProtKB-UniRule"/>
</dbReference>
<evidence type="ECO:0000256" key="2">
    <source>
        <dbReference type="ARBA" id="ARBA00022490"/>
    </source>
</evidence>
<dbReference type="InterPro" id="IPR028581">
    <property type="entry name" value="DeoC_typeI"/>
</dbReference>
<comment type="pathway">
    <text evidence="7">Carbohydrate degradation; 2-deoxy-D-ribose 1-phosphate degradation; D-glyceraldehyde 3-phosphate and acetaldehyde from 2-deoxy-alpha-D-ribose 1-phosphate: step 2/2.</text>
</comment>
<dbReference type="eggNOG" id="COG0274">
    <property type="taxonomic scope" value="Bacteria"/>
</dbReference>
<dbReference type="PANTHER" id="PTHR10889:SF1">
    <property type="entry name" value="DEOXYRIBOSE-PHOSPHATE ALDOLASE"/>
    <property type="match status" value="1"/>
</dbReference>
<dbReference type="UniPathway" id="UPA00002">
    <property type="reaction ID" value="UER00468"/>
</dbReference>
<sequence>MTPQELARLIDHTALKPDTTEARIRTLCEEARRYGFAAVCVNPCFVPLAAELLQGSEVAVCTVVGFPLGANRTAIKAAEAEQAIRDGAAELDMVQNIGLLKSGRLREVLEDIRAVVGVARAARPPAGRDRILVKVILETALLTDAEKETACRLALEAGADFVKTSTGFAGGGATVEDVALMRRVVGDRMGVKASGGIRTRAQAEALVAAGASRLGTSAGVALVQDGASDPESY</sequence>
<dbReference type="InterPro" id="IPR011343">
    <property type="entry name" value="DeoC"/>
</dbReference>
<evidence type="ECO:0000313" key="8">
    <source>
        <dbReference type="EMBL" id="ACY47949.1"/>
    </source>
</evidence>
<dbReference type="GO" id="GO:0004139">
    <property type="term" value="F:deoxyribose-phosphate aldolase activity"/>
    <property type="evidence" value="ECO:0007669"/>
    <property type="project" value="UniProtKB-UniRule"/>
</dbReference>
<dbReference type="InterPro" id="IPR013785">
    <property type="entry name" value="Aldolase_TIM"/>
</dbReference>
<keyword evidence="2 7" id="KW-0963">Cytoplasm</keyword>
<comment type="subcellular location">
    <subcellularLocation>
        <location evidence="7">Cytoplasm</location>
    </subcellularLocation>
</comment>
<dbReference type="PIRSF" id="PIRSF001357">
    <property type="entry name" value="DeoC"/>
    <property type="match status" value="1"/>
</dbReference>
<evidence type="ECO:0000256" key="5">
    <source>
        <dbReference type="ARBA" id="ARBA00048791"/>
    </source>
</evidence>
<dbReference type="STRING" id="518766.Rmar_1057"/>
<feature type="active site" description="Schiff-base intermediate with acetaldehyde" evidence="7">
    <location>
        <position position="163"/>
    </location>
</feature>
<feature type="active site" description="Proton donor/acceptor" evidence="7">
    <location>
        <position position="192"/>
    </location>
</feature>
<evidence type="ECO:0000256" key="3">
    <source>
        <dbReference type="ARBA" id="ARBA00023239"/>
    </source>
</evidence>
<protein>
    <recommendedName>
        <fullName evidence="7">Deoxyribose-phosphate aldolase</fullName>
        <shortName evidence="7">DERA</shortName>
        <ecNumber evidence="7">4.1.2.4</ecNumber>
    </recommendedName>
    <alternativeName>
        <fullName evidence="7">2-deoxy-D-ribose 5-phosphate aldolase</fullName>
    </alternativeName>
    <alternativeName>
        <fullName evidence="7">Phosphodeoxyriboaldolase</fullName>
        <shortName evidence="7">Deoxyriboaldolase</shortName>
    </alternativeName>
</protein>
<dbReference type="SMART" id="SM01133">
    <property type="entry name" value="DeoC"/>
    <property type="match status" value="1"/>
</dbReference>
<dbReference type="RefSeq" id="WP_012843561.1">
    <property type="nucleotide sequence ID" value="NC_013501.1"/>
</dbReference>
<comment type="function">
    <text evidence="6 7">Catalyzes a reversible aldol reaction between acetaldehyde and D-glyceraldehyde 3-phosphate to generate 2-deoxy-D-ribose 5-phosphate.</text>
</comment>
<dbReference type="GO" id="GO:0009264">
    <property type="term" value="P:deoxyribonucleotide catabolic process"/>
    <property type="evidence" value="ECO:0007669"/>
    <property type="project" value="UniProtKB-UniRule"/>
</dbReference>
<keyword evidence="4 7" id="KW-0704">Schiff base</keyword>
<feature type="active site" description="Proton donor/acceptor" evidence="7">
    <location>
        <position position="92"/>
    </location>
</feature>
<keyword evidence="3 7" id="KW-0456">Lyase</keyword>
<accession>D0MHJ1</accession>
<evidence type="ECO:0000256" key="6">
    <source>
        <dbReference type="ARBA" id="ARBA00056337"/>
    </source>
</evidence>